<organism evidence="1 2">
    <name type="scientific">Streptosporangium algeriense</name>
    <dbReference type="NCBI Taxonomy" id="1682748"/>
    <lineage>
        <taxon>Bacteria</taxon>
        <taxon>Bacillati</taxon>
        <taxon>Actinomycetota</taxon>
        <taxon>Actinomycetes</taxon>
        <taxon>Streptosporangiales</taxon>
        <taxon>Streptosporangiaceae</taxon>
        <taxon>Streptosporangium</taxon>
    </lineage>
</organism>
<feature type="non-terminal residue" evidence="1">
    <location>
        <position position="224"/>
    </location>
</feature>
<proteinExistence type="predicted"/>
<reference evidence="2" key="1">
    <citation type="journal article" date="2019" name="Int. J. Syst. Evol. Microbiol.">
        <title>The Global Catalogue of Microorganisms (GCM) 10K type strain sequencing project: providing services to taxonomists for standard genome sequencing and annotation.</title>
        <authorList>
            <consortium name="The Broad Institute Genomics Platform"/>
            <consortium name="The Broad Institute Genome Sequencing Center for Infectious Disease"/>
            <person name="Wu L."/>
            <person name="Ma J."/>
        </authorList>
    </citation>
    <scope>NUCLEOTIDE SEQUENCE [LARGE SCALE GENOMIC DNA]</scope>
    <source>
        <strain evidence="2">CCUG 62974</strain>
    </source>
</reference>
<name>A0ABW3E011_9ACTN</name>
<evidence type="ECO:0000313" key="1">
    <source>
        <dbReference type="EMBL" id="MFD0888661.1"/>
    </source>
</evidence>
<dbReference type="EMBL" id="JBHTHX010001434">
    <property type="protein sequence ID" value="MFD0888661.1"/>
    <property type="molecule type" value="Genomic_DNA"/>
</dbReference>
<keyword evidence="2" id="KW-1185">Reference proteome</keyword>
<dbReference type="SUPFAM" id="SSF52777">
    <property type="entry name" value="CoA-dependent acyltransferases"/>
    <property type="match status" value="1"/>
</dbReference>
<accession>A0ABW3E011</accession>
<gene>
    <name evidence="1" type="ORF">ACFQ08_29345</name>
</gene>
<sequence>METVIRISACYAGRPTRHGPVTMGQANMARCVLRDPPLHMNFRETTSLPRGTTLAAVVEAVGLLLARHESLRATIRAGSQLVSGSGTLPVEVHVVEDEPGQDAVDRLAEEVGLRLQGARFDVENELPIRVAVIAEGDVPLRMVFVLTHTSVDEVGLATVMRDWERLIRGEAVPEPCPTQPLDLALEEKAPPTQLRTTAALRHWGTQLSRVPQSMFAVDEAADPE</sequence>
<comment type="caution">
    <text evidence="1">The sequence shown here is derived from an EMBL/GenBank/DDBJ whole genome shotgun (WGS) entry which is preliminary data.</text>
</comment>
<dbReference type="InterPro" id="IPR023213">
    <property type="entry name" value="CAT-like_dom_sf"/>
</dbReference>
<dbReference type="Gene3D" id="3.30.559.10">
    <property type="entry name" value="Chloramphenicol acetyltransferase-like domain"/>
    <property type="match status" value="1"/>
</dbReference>
<evidence type="ECO:0000313" key="2">
    <source>
        <dbReference type="Proteomes" id="UP001597024"/>
    </source>
</evidence>
<evidence type="ECO:0008006" key="3">
    <source>
        <dbReference type="Google" id="ProtNLM"/>
    </source>
</evidence>
<protein>
    <recommendedName>
        <fullName evidence="3">Condensation domain-containing protein</fullName>
    </recommendedName>
</protein>
<dbReference type="Proteomes" id="UP001597024">
    <property type="component" value="Unassembled WGS sequence"/>
</dbReference>